<evidence type="ECO:0000256" key="1">
    <source>
        <dbReference type="RuleBase" id="RU000363"/>
    </source>
</evidence>
<dbReference type="GO" id="GO:0006760">
    <property type="term" value="P:folic acid-containing compound metabolic process"/>
    <property type="evidence" value="ECO:0007669"/>
    <property type="project" value="TreeGrafter"/>
</dbReference>
<dbReference type="OrthoDB" id="47007at2759"/>
<dbReference type="GO" id="GO:0016616">
    <property type="term" value="F:oxidoreductase activity, acting on the CH-OH group of donors, NAD or NADP as acceptor"/>
    <property type="evidence" value="ECO:0007669"/>
    <property type="project" value="TreeGrafter"/>
</dbReference>
<dbReference type="InterPro" id="IPR002347">
    <property type="entry name" value="SDR_fam"/>
</dbReference>
<reference evidence="3" key="1">
    <citation type="journal article" date="2019" name="Genome Biol. Evol.">
        <title>The Rhododendron genome and chromosomal organization provide insight into shared whole-genome duplications across the heath family (Ericaceae).</title>
        <authorList>
            <person name="Soza V.L."/>
            <person name="Lindsley D."/>
            <person name="Waalkes A."/>
            <person name="Ramage E."/>
            <person name="Patwardhan R.P."/>
            <person name="Burton J.N."/>
            <person name="Adey A."/>
            <person name="Kumar A."/>
            <person name="Qiu R."/>
            <person name="Shendure J."/>
            <person name="Hall B."/>
        </authorList>
    </citation>
    <scope>NUCLEOTIDE SEQUENCE</scope>
    <source>
        <strain evidence="3">RSF 1966-606</strain>
    </source>
</reference>
<comment type="caution">
    <text evidence="3">The sequence shown here is derived from an EMBL/GenBank/DDBJ whole genome shotgun (WGS) entry which is preliminary data.</text>
</comment>
<dbReference type="SUPFAM" id="SSF51735">
    <property type="entry name" value="NAD(P)-binding Rossmann-fold domains"/>
    <property type="match status" value="1"/>
</dbReference>
<evidence type="ECO:0000256" key="2">
    <source>
        <dbReference type="SAM" id="MobiDB-lite"/>
    </source>
</evidence>
<feature type="region of interest" description="Disordered" evidence="2">
    <location>
        <begin position="63"/>
        <end position="83"/>
    </location>
</feature>
<dbReference type="InterPro" id="IPR020904">
    <property type="entry name" value="Sc_DH/Rdtase_CS"/>
</dbReference>
<dbReference type="PANTHER" id="PTHR45267:SF2">
    <property type="entry name" value="NADPH-DEPENDENT PTERIN ALDEHYDE REDUCTASE"/>
    <property type="match status" value="1"/>
</dbReference>
<accession>A0A6A4K9W7</accession>
<dbReference type="EMBL" id="QEFC01004192">
    <property type="protein sequence ID" value="KAE9445403.1"/>
    <property type="molecule type" value="Genomic_DNA"/>
</dbReference>
<evidence type="ECO:0000313" key="3">
    <source>
        <dbReference type="EMBL" id="KAE9445403.1"/>
    </source>
</evidence>
<protein>
    <submittedName>
        <fullName evidence="3">Uncharacterized protein</fullName>
    </submittedName>
</protein>
<dbReference type="CDD" id="cd05233">
    <property type="entry name" value="SDR_c"/>
    <property type="match status" value="1"/>
</dbReference>
<name>A0A6A4K9W7_9ERIC</name>
<dbReference type="GO" id="GO:0005829">
    <property type="term" value="C:cytosol"/>
    <property type="evidence" value="ECO:0007669"/>
    <property type="project" value="TreeGrafter"/>
</dbReference>
<dbReference type="Gene3D" id="3.40.50.720">
    <property type="entry name" value="NAD(P)-binding Rossmann-like Domain"/>
    <property type="match status" value="2"/>
</dbReference>
<proteinExistence type="inferred from homology"/>
<dbReference type="InterPro" id="IPR053241">
    <property type="entry name" value="NADPH_pterin_aldehyde_rdct"/>
</dbReference>
<comment type="similarity">
    <text evidence="1">Belongs to the short-chain dehydrogenases/reductases (SDR) family.</text>
</comment>
<dbReference type="PROSITE" id="PS00061">
    <property type="entry name" value="ADH_SHORT"/>
    <property type="match status" value="1"/>
</dbReference>
<dbReference type="InterPro" id="IPR036291">
    <property type="entry name" value="NAD(P)-bd_dom_sf"/>
</dbReference>
<dbReference type="PRINTS" id="PR00080">
    <property type="entry name" value="SDRFAMILY"/>
</dbReference>
<sequence>MTTATLGGAMNIVNRGVGGAQRTVLITGVSRGLGRALALEMAKRGHTVIGCSRSQDKLDSLHSELSSSAFPAAQPDSNPSSPDRHLFMNVDVRFCNIENTMLVDHTNKSLSIIEDDNHKKLGEEDLDLLCMAMEEISCTEDERSNSSVEELARAVVEKKGVPDIIVPLLCIILPPVLGISSETKVINTCYLATCPRTLLRPLVLEMMHVVIKCGDSPNDYMASRLYDSSSSFDFRLDADFTLNSAWPLPLINLEYNDENLRAPPGSGAKAAYISALPDVAIMRALHALGTINRNNRLWEVPVEEFDTVIDINVKGIANMLRHFIPLMIERKQGIIVNMSSGWGRSAAAQYVSEIQSWRVARVGKIGLRLRCEFSRFGVDYFARARLEVAPYCASKWAVEGLTRSVAKELPSGMAIVALNPGVINTDMLTSCFGSSSSLYQTPESWAPKAATMILNLTIADNGASLSV</sequence>
<dbReference type="Pfam" id="PF00106">
    <property type="entry name" value="adh_short"/>
    <property type="match status" value="3"/>
</dbReference>
<dbReference type="AlphaFoldDB" id="A0A6A4K9W7"/>
<feature type="compositionally biased region" description="Polar residues" evidence="2">
    <location>
        <begin position="63"/>
        <end position="81"/>
    </location>
</feature>
<organism evidence="3">
    <name type="scientific">Rhododendron williamsianum</name>
    <dbReference type="NCBI Taxonomy" id="262921"/>
    <lineage>
        <taxon>Eukaryota</taxon>
        <taxon>Viridiplantae</taxon>
        <taxon>Streptophyta</taxon>
        <taxon>Embryophyta</taxon>
        <taxon>Tracheophyta</taxon>
        <taxon>Spermatophyta</taxon>
        <taxon>Magnoliopsida</taxon>
        <taxon>eudicotyledons</taxon>
        <taxon>Gunneridae</taxon>
        <taxon>Pentapetalae</taxon>
        <taxon>asterids</taxon>
        <taxon>Ericales</taxon>
        <taxon>Ericaceae</taxon>
        <taxon>Ericoideae</taxon>
        <taxon>Rhodoreae</taxon>
        <taxon>Rhododendron</taxon>
    </lineage>
</organism>
<dbReference type="PANTHER" id="PTHR45267">
    <property type="match status" value="1"/>
</dbReference>
<gene>
    <name evidence="3" type="ORF">C3L33_22699</name>
</gene>
<feature type="non-terminal residue" evidence="3">
    <location>
        <position position="1"/>
    </location>
</feature>